<gene>
    <name evidence="1" type="ORF">HPB50_006234</name>
</gene>
<reference evidence="1" key="1">
    <citation type="submission" date="2020-05" db="EMBL/GenBank/DDBJ databases">
        <title>Large-scale comparative analyses of tick genomes elucidate their genetic diversity and vector capacities.</title>
        <authorList>
            <person name="Jia N."/>
            <person name="Wang J."/>
            <person name="Shi W."/>
            <person name="Du L."/>
            <person name="Sun Y."/>
            <person name="Zhan W."/>
            <person name="Jiang J."/>
            <person name="Wang Q."/>
            <person name="Zhang B."/>
            <person name="Ji P."/>
            <person name="Sakyi L.B."/>
            <person name="Cui X."/>
            <person name="Yuan T."/>
            <person name="Jiang B."/>
            <person name="Yang W."/>
            <person name="Lam T.T.-Y."/>
            <person name="Chang Q."/>
            <person name="Ding S."/>
            <person name="Wang X."/>
            <person name="Zhu J."/>
            <person name="Ruan X."/>
            <person name="Zhao L."/>
            <person name="Wei J."/>
            <person name="Que T."/>
            <person name="Du C."/>
            <person name="Cheng J."/>
            <person name="Dai P."/>
            <person name="Han X."/>
            <person name="Huang E."/>
            <person name="Gao Y."/>
            <person name="Liu J."/>
            <person name="Shao H."/>
            <person name="Ye R."/>
            <person name="Li L."/>
            <person name="Wei W."/>
            <person name="Wang X."/>
            <person name="Wang C."/>
            <person name="Yang T."/>
            <person name="Huo Q."/>
            <person name="Li W."/>
            <person name="Guo W."/>
            <person name="Chen H."/>
            <person name="Zhou L."/>
            <person name="Ni X."/>
            <person name="Tian J."/>
            <person name="Zhou Y."/>
            <person name="Sheng Y."/>
            <person name="Liu T."/>
            <person name="Pan Y."/>
            <person name="Xia L."/>
            <person name="Li J."/>
            <person name="Zhao F."/>
            <person name="Cao W."/>
        </authorList>
    </citation>
    <scope>NUCLEOTIDE SEQUENCE</scope>
    <source>
        <strain evidence="1">Hyas-2018</strain>
    </source>
</reference>
<keyword evidence="2" id="KW-1185">Reference proteome</keyword>
<sequence length="621" mass="68040">MAALPNGRPWLRRFARPRLYACGRPQRRSALSRRQTSGDWAGARALCDQCGAGGGVNGGPSAQGGERAHWRPLRSSPEARARAARSGTEPGRGPQGRDCRAQPRRHATALGKRRATASRALAPGGAMQSPPAMDYINSLVMGAQHRDGGLTLPSLLLVPSLGELVSQFKQDVHYVLAADDVRRPSREDDEALEGRRDAKADPQQLLVAGDAVKVSGLDFLGAQEDSGEWPSPRRGARALSAALCPSGVQFIKVEAYEDHSLNLDGFASESPLLHENSKDVALSTINQDPSMLLEDLTKHSTAFEEAADMTDLFVTPLGEQNAPNSLVSQQPDGKENKKLKSRRPASPPAKEDKCCSAPDEPEPARDKAEPAQQAVLEGKLKITASNQLSHSLNLDVLPVDSVILGNFLLVPDAMSPVKFQILHEDGTTIKEVSINAICKLEGTNPINKDNSGAGENPGSLKKTPESPPKNSRPFQCEMCSATFNRLGNYTRHQKIHTEDERFHCKECGKSFIQRCDLTRHLHVHTGTEPHRCSLCGKGYIRHSDLVTHQRFHNKEKPFGCPHCSKGFSQRGDLNRHLRSIHLQVKPLMCGHCHKKFAKEATLIRHMRTSHREMLLQSVLKA</sequence>
<comment type="caution">
    <text evidence="1">The sequence shown here is derived from an EMBL/GenBank/DDBJ whole genome shotgun (WGS) entry which is preliminary data.</text>
</comment>
<dbReference type="EMBL" id="CM023481">
    <property type="protein sequence ID" value="KAH6944918.1"/>
    <property type="molecule type" value="Genomic_DNA"/>
</dbReference>
<proteinExistence type="predicted"/>
<evidence type="ECO:0000313" key="2">
    <source>
        <dbReference type="Proteomes" id="UP000821845"/>
    </source>
</evidence>
<protein>
    <submittedName>
        <fullName evidence="1">Uncharacterized protein</fullName>
    </submittedName>
</protein>
<accession>A0ACB7TD89</accession>
<dbReference type="Proteomes" id="UP000821845">
    <property type="component" value="Chromosome 1"/>
</dbReference>
<evidence type="ECO:0000313" key="1">
    <source>
        <dbReference type="EMBL" id="KAH6944918.1"/>
    </source>
</evidence>
<name>A0ACB7TD89_HYAAI</name>
<organism evidence="1 2">
    <name type="scientific">Hyalomma asiaticum</name>
    <name type="common">Tick</name>
    <dbReference type="NCBI Taxonomy" id="266040"/>
    <lineage>
        <taxon>Eukaryota</taxon>
        <taxon>Metazoa</taxon>
        <taxon>Ecdysozoa</taxon>
        <taxon>Arthropoda</taxon>
        <taxon>Chelicerata</taxon>
        <taxon>Arachnida</taxon>
        <taxon>Acari</taxon>
        <taxon>Parasitiformes</taxon>
        <taxon>Ixodida</taxon>
        <taxon>Ixodoidea</taxon>
        <taxon>Ixodidae</taxon>
        <taxon>Hyalomminae</taxon>
        <taxon>Hyalomma</taxon>
    </lineage>
</organism>